<feature type="transmembrane region" description="Helical" evidence="3">
    <location>
        <begin position="135"/>
        <end position="157"/>
    </location>
</feature>
<dbReference type="InterPro" id="IPR041916">
    <property type="entry name" value="Anti_sigma_zinc_sf"/>
</dbReference>
<evidence type="ECO:0000259" key="4">
    <source>
        <dbReference type="Pfam" id="PF13490"/>
    </source>
</evidence>
<dbReference type="InterPro" id="IPR027383">
    <property type="entry name" value="Znf_put"/>
</dbReference>
<evidence type="ECO:0000313" key="6">
    <source>
        <dbReference type="Proteomes" id="UP000295416"/>
    </source>
</evidence>
<evidence type="ECO:0000256" key="2">
    <source>
        <dbReference type="ARBA" id="ARBA00024438"/>
    </source>
</evidence>
<keyword evidence="3" id="KW-1133">Transmembrane helix</keyword>
<dbReference type="Proteomes" id="UP000295416">
    <property type="component" value="Unassembled WGS sequence"/>
</dbReference>
<evidence type="ECO:0000256" key="1">
    <source>
        <dbReference type="ARBA" id="ARBA00024353"/>
    </source>
</evidence>
<reference evidence="5 6" key="1">
    <citation type="submission" date="2019-03" db="EMBL/GenBank/DDBJ databases">
        <title>Genomic Encyclopedia of Type Strains, Phase IV (KMG-IV): sequencing the most valuable type-strain genomes for metagenomic binning, comparative biology and taxonomic classification.</title>
        <authorList>
            <person name="Goeker M."/>
        </authorList>
    </citation>
    <scope>NUCLEOTIDE SEQUENCE [LARGE SCALE GENOMIC DNA]</scope>
    <source>
        <strain evidence="5 6">DSM 19377</strain>
    </source>
</reference>
<comment type="similarity">
    <text evidence="1">Belongs to the zinc-associated anti-sigma factor (ZAS) superfamily. Anti-sigma-W factor family.</text>
</comment>
<dbReference type="RefSeq" id="WP_132746260.1">
    <property type="nucleotide sequence ID" value="NZ_SLXK01000014.1"/>
</dbReference>
<evidence type="ECO:0000256" key="3">
    <source>
        <dbReference type="SAM" id="Phobius"/>
    </source>
</evidence>
<protein>
    <recommendedName>
        <fullName evidence="2">Anti-sigma-W factor RsiW</fullName>
    </recommendedName>
</protein>
<evidence type="ECO:0000313" key="5">
    <source>
        <dbReference type="EMBL" id="TCP28961.1"/>
    </source>
</evidence>
<keyword evidence="3" id="KW-0472">Membrane</keyword>
<feature type="domain" description="Putative zinc-finger" evidence="4">
    <location>
        <begin position="5"/>
        <end position="36"/>
    </location>
</feature>
<dbReference type="EMBL" id="SLXK01000014">
    <property type="protein sequence ID" value="TCP28961.1"/>
    <property type="molecule type" value="Genomic_DNA"/>
</dbReference>
<keyword evidence="3" id="KW-0812">Transmembrane</keyword>
<organism evidence="5 6">
    <name type="scientific">Scopulibacillus darangshiensis</name>
    <dbReference type="NCBI Taxonomy" id="442528"/>
    <lineage>
        <taxon>Bacteria</taxon>
        <taxon>Bacillati</taxon>
        <taxon>Bacillota</taxon>
        <taxon>Bacilli</taxon>
        <taxon>Bacillales</taxon>
        <taxon>Sporolactobacillaceae</taxon>
        <taxon>Scopulibacillus</taxon>
    </lineage>
</organism>
<keyword evidence="6" id="KW-1185">Reference proteome</keyword>
<proteinExistence type="inferred from homology"/>
<feature type="transmembrane region" description="Helical" evidence="3">
    <location>
        <begin position="83"/>
        <end position="101"/>
    </location>
</feature>
<dbReference type="AlphaFoldDB" id="A0A4R2P4T8"/>
<comment type="caution">
    <text evidence="5">The sequence shown here is derived from an EMBL/GenBank/DDBJ whole genome shotgun (WGS) entry which is preliminary data.</text>
</comment>
<dbReference type="Pfam" id="PF13490">
    <property type="entry name" value="zf-HC2"/>
    <property type="match status" value="1"/>
</dbReference>
<gene>
    <name evidence="5" type="ORF">EV207_11486</name>
</gene>
<accession>A0A4R2P4T8</accession>
<dbReference type="Gene3D" id="1.10.10.1320">
    <property type="entry name" value="Anti-sigma factor, zinc-finger domain"/>
    <property type="match status" value="1"/>
</dbReference>
<name>A0A4R2P4T8_9BACL</name>
<sequence>MNNHVTEFISAYMDGELSEEEARHVEAHLQECQSCQEQLDDLLSIKAQMAAAYQSIDLPDGIAESVMTVIHQEEKERTRHHSLTKWAVFIPVVLAALFLLIQLTPGFYFGMSFASTLFNISLSIFHAVTVIISSLPYVLSMVVVIAGLIIAISIWSLRRLLETRTIFDD</sequence>
<dbReference type="OrthoDB" id="64646at2"/>